<evidence type="ECO:0000259" key="10">
    <source>
        <dbReference type="PROSITE" id="PS51473"/>
    </source>
</evidence>
<evidence type="ECO:0000313" key="11">
    <source>
        <dbReference type="EMBL" id="KAL1211598.1"/>
    </source>
</evidence>
<evidence type="ECO:0000256" key="9">
    <source>
        <dbReference type="SAM" id="Phobius"/>
    </source>
</evidence>
<dbReference type="PANTHER" id="PTHR32080">
    <property type="entry name" value="ANTIFUNGAL PROTEIN GINKBILOBIN-2-LIKE"/>
    <property type="match status" value="1"/>
</dbReference>
<keyword evidence="5" id="KW-0965">Cell junction</keyword>
<organism evidence="11 12">
    <name type="scientific">Cardamine amara subsp. amara</name>
    <dbReference type="NCBI Taxonomy" id="228776"/>
    <lineage>
        <taxon>Eukaryota</taxon>
        <taxon>Viridiplantae</taxon>
        <taxon>Streptophyta</taxon>
        <taxon>Embryophyta</taxon>
        <taxon>Tracheophyta</taxon>
        <taxon>Spermatophyta</taxon>
        <taxon>Magnoliopsida</taxon>
        <taxon>eudicotyledons</taxon>
        <taxon>Gunneridae</taxon>
        <taxon>Pentapetalae</taxon>
        <taxon>rosids</taxon>
        <taxon>malvids</taxon>
        <taxon>Brassicales</taxon>
        <taxon>Brassicaceae</taxon>
        <taxon>Cardamineae</taxon>
        <taxon>Cardamine</taxon>
    </lineage>
</organism>
<dbReference type="Pfam" id="PF01657">
    <property type="entry name" value="Stress-antifung"/>
    <property type="match status" value="1"/>
</dbReference>
<name>A0ABD1AZC9_CARAN</name>
<evidence type="ECO:0000256" key="8">
    <source>
        <dbReference type="ARBA" id="ARBA00038393"/>
    </source>
</evidence>
<keyword evidence="9" id="KW-1133">Transmembrane helix</keyword>
<dbReference type="InterPro" id="IPR002902">
    <property type="entry name" value="GNK2"/>
</dbReference>
<evidence type="ECO:0000256" key="1">
    <source>
        <dbReference type="ARBA" id="ARBA00004251"/>
    </source>
</evidence>
<evidence type="ECO:0000256" key="7">
    <source>
        <dbReference type="ARBA" id="ARBA00024184"/>
    </source>
</evidence>
<dbReference type="GO" id="GO:0009506">
    <property type="term" value="C:plasmodesma"/>
    <property type="evidence" value="ECO:0007669"/>
    <property type="project" value="UniProtKB-SubCell"/>
</dbReference>
<feature type="domain" description="Gnk2-homologous" evidence="10">
    <location>
        <begin position="50"/>
        <end position="152"/>
    </location>
</feature>
<protein>
    <submittedName>
        <fullName evidence="11">Plasmodesmata-located protein 4</fullName>
    </submittedName>
</protein>
<evidence type="ECO:0000256" key="5">
    <source>
        <dbReference type="ARBA" id="ARBA00022949"/>
    </source>
</evidence>
<proteinExistence type="inferred from homology"/>
<accession>A0ABD1AZC9</accession>
<evidence type="ECO:0000256" key="2">
    <source>
        <dbReference type="ARBA" id="ARBA00022581"/>
    </source>
</evidence>
<keyword evidence="12" id="KW-1185">Reference proteome</keyword>
<sequence length="323" mass="36143">MVVHLSSLLTQALPVIILLYLPFLIYSSQLDYDTLVFKQCDSSDDTNILQKPTTKYPNYSSNKNLFLRAQTLSSFLRKLESESSRSKYFKSLVGDEEHAVSGWFQCREDYSSEICRRCVSDLLGISSRLCGNATSARIHLRGCHLIYKFERDDTPSAQAYNHRNYELFENPEHGIIHKVCDGATAETFAGFEEMRSDAFTAAEIGVVDGHGFYEDSYKLLHVVAQCDGHVEACDCGECVSAAAASAAEECRWFIAGQIYLEGCYVGYTYYPHENPDHSYHESQGSRVNTGKSLAIVVGVVAALVFVAIFLMFLKSLRKKGDDC</sequence>
<evidence type="ECO:0000256" key="6">
    <source>
        <dbReference type="ARBA" id="ARBA00023157"/>
    </source>
</evidence>
<feature type="transmembrane region" description="Helical" evidence="9">
    <location>
        <begin position="293"/>
        <end position="313"/>
    </location>
</feature>
<comment type="subcellular location">
    <subcellularLocation>
        <location evidence="7">Cell junction</location>
        <location evidence="7">Plasmodesma</location>
    </subcellularLocation>
    <subcellularLocation>
        <location evidence="1">Cell membrane</location>
        <topology evidence="1">Single-pass type I membrane protein</topology>
    </subcellularLocation>
</comment>
<reference evidence="11 12" key="1">
    <citation type="submission" date="2024-04" db="EMBL/GenBank/DDBJ databases">
        <title>Genome assembly C_amara_ONT_v2.</title>
        <authorList>
            <person name="Yant L."/>
            <person name="Moore C."/>
            <person name="Slenker M."/>
        </authorList>
    </citation>
    <scope>NUCLEOTIDE SEQUENCE [LARGE SCALE GENOMIC DNA]</scope>
    <source>
        <tissue evidence="11">Leaf</tissue>
    </source>
</reference>
<dbReference type="CDD" id="cd23509">
    <property type="entry name" value="Gnk2-like"/>
    <property type="match status" value="2"/>
</dbReference>
<dbReference type="GO" id="GO:0005886">
    <property type="term" value="C:plasma membrane"/>
    <property type="evidence" value="ECO:0007669"/>
    <property type="project" value="UniProtKB-SubCell"/>
</dbReference>
<dbReference type="EMBL" id="JBANAX010000379">
    <property type="protein sequence ID" value="KAL1211598.1"/>
    <property type="molecule type" value="Genomic_DNA"/>
</dbReference>
<dbReference type="InterPro" id="IPR038408">
    <property type="entry name" value="GNK2_sf"/>
</dbReference>
<gene>
    <name evidence="11" type="ORF">V5N11_023603</name>
</gene>
<evidence type="ECO:0000256" key="3">
    <source>
        <dbReference type="ARBA" id="ARBA00022729"/>
    </source>
</evidence>
<dbReference type="Gene3D" id="3.30.430.20">
    <property type="entry name" value="Gnk2 domain, C-X8-C-X2-C motif"/>
    <property type="match status" value="2"/>
</dbReference>
<evidence type="ECO:0000313" key="12">
    <source>
        <dbReference type="Proteomes" id="UP001558713"/>
    </source>
</evidence>
<keyword evidence="4" id="KW-0677">Repeat</keyword>
<keyword evidence="2" id="KW-0945">Host-virus interaction</keyword>
<dbReference type="Proteomes" id="UP001558713">
    <property type="component" value="Unassembled WGS sequence"/>
</dbReference>
<dbReference type="PANTHER" id="PTHR32080:SF6">
    <property type="entry name" value="PLASMODESMATA-LOCATED PROTEIN 4"/>
    <property type="match status" value="1"/>
</dbReference>
<feature type="domain" description="Gnk2-homologous" evidence="10">
    <location>
        <begin position="173"/>
        <end position="272"/>
    </location>
</feature>
<dbReference type="InterPro" id="IPR051378">
    <property type="entry name" value="Cell2Cell_Antifungal"/>
</dbReference>
<dbReference type="AlphaFoldDB" id="A0ABD1AZC9"/>
<keyword evidence="3" id="KW-0732">Signal</keyword>
<dbReference type="PROSITE" id="PS51473">
    <property type="entry name" value="GNK2"/>
    <property type="match status" value="2"/>
</dbReference>
<comment type="caution">
    <text evidence="11">The sequence shown here is derived from an EMBL/GenBank/DDBJ whole genome shotgun (WGS) entry which is preliminary data.</text>
</comment>
<comment type="similarity">
    <text evidence="8">Belongs to the cysteine-rich repeat secretory protein family. Plasmodesmata-located proteins (PDLD) subfamily.</text>
</comment>
<evidence type="ECO:0000256" key="4">
    <source>
        <dbReference type="ARBA" id="ARBA00022737"/>
    </source>
</evidence>
<keyword evidence="9" id="KW-0472">Membrane</keyword>
<keyword evidence="9" id="KW-0812">Transmembrane</keyword>
<keyword evidence="6" id="KW-1015">Disulfide bond</keyword>